<evidence type="ECO:0000313" key="3">
    <source>
        <dbReference type="EMBL" id="SES62190.1"/>
    </source>
</evidence>
<organism evidence="3 4">
    <name type="scientific">Anaerobranca gottschalkii DSM 13577</name>
    <dbReference type="NCBI Taxonomy" id="1120990"/>
    <lineage>
        <taxon>Bacteria</taxon>
        <taxon>Bacillati</taxon>
        <taxon>Bacillota</taxon>
        <taxon>Clostridia</taxon>
        <taxon>Eubacteriales</taxon>
        <taxon>Proteinivoracaceae</taxon>
        <taxon>Anaerobranca</taxon>
    </lineage>
</organism>
<keyword evidence="1" id="KW-1133">Transmembrane helix</keyword>
<evidence type="ECO:0000256" key="1">
    <source>
        <dbReference type="SAM" id="Phobius"/>
    </source>
</evidence>
<evidence type="ECO:0000313" key="4">
    <source>
        <dbReference type="Proteomes" id="UP000243819"/>
    </source>
</evidence>
<dbReference type="Proteomes" id="UP000243819">
    <property type="component" value="Unassembled WGS sequence"/>
</dbReference>
<name>A0A1H9Y0B8_9FIRM</name>
<protein>
    <submittedName>
        <fullName evidence="3">Spore maturation protein A</fullName>
    </submittedName>
</protein>
<sequence length="194" mass="21153">MVNKIWFFFIVIGILVAAVKGEIGLVTSTLLNSAEKGVTVAFGLISILTFWLGIMKLIERSGLINIFIKLLKPFVKFLFPDVPSSHPAMSSILMNISANLLGMGSAATPLGLKAMEQLQQLNEDKETASDAMCTFLAINTSSLTIIPTTVIALRMATGSTDPTRIVGTTIVATFCSSFVAISLDRFFRKLYRRR</sequence>
<feature type="transmembrane region" description="Helical" evidence="1">
    <location>
        <begin position="165"/>
        <end position="187"/>
    </location>
</feature>
<feature type="domain" description="Nucleoside transporter/FeoB GTPase Gate" evidence="2">
    <location>
        <begin position="42"/>
        <end position="151"/>
    </location>
</feature>
<dbReference type="STRING" id="1120990.SAMN03080614_100124"/>
<dbReference type="EMBL" id="FOIF01000001">
    <property type="protein sequence ID" value="SES62190.1"/>
    <property type="molecule type" value="Genomic_DNA"/>
</dbReference>
<keyword evidence="1" id="KW-0812">Transmembrane</keyword>
<gene>
    <name evidence="3" type="ORF">SAMN03080614_100124</name>
</gene>
<dbReference type="RefSeq" id="WP_091347602.1">
    <property type="nucleotide sequence ID" value="NZ_FOIF01000001.1"/>
</dbReference>
<keyword evidence="1" id="KW-0472">Membrane</keyword>
<feature type="transmembrane region" description="Helical" evidence="1">
    <location>
        <begin position="133"/>
        <end position="153"/>
    </location>
</feature>
<dbReference type="AlphaFoldDB" id="A0A1H9Y0B8"/>
<proteinExistence type="predicted"/>
<evidence type="ECO:0000259" key="2">
    <source>
        <dbReference type="Pfam" id="PF07670"/>
    </source>
</evidence>
<dbReference type="OrthoDB" id="9782481at2"/>
<reference evidence="4" key="1">
    <citation type="submission" date="2016-10" db="EMBL/GenBank/DDBJ databases">
        <authorList>
            <person name="Varghese N."/>
            <person name="Submissions S."/>
        </authorList>
    </citation>
    <scope>NUCLEOTIDE SEQUENCE [LARGE SCALE GENOMIC DNA]</scope>
    <source>
        <strain evidence="4">DSM 13577</strain>
    </source>
</reference>
<feature type="transmembrane region" description="Helical" evidence="1">
    <location>
        <begin position="62"/>
        <end position="79"/>
    </location>
</feature>
<feature type="transmembrane region" description="Helical" evidence="1">
    <location>
        <begin position="91"/>
        <end position="112"/>
    </location>
</feature>
<dbReference type="InterPro" id="IPR011642">
    <property type="entry name" value="Gate_dom"/>
</dbReference>
<accession>A0A1H9Y0B8</accession>
<feature type="transmembrane region" description="Helical" evidence="1">
    <location>
        <begin position="37"/>
        <end position="55"/>
    </location>
</feature>
<keyword evidence="4" id="KW-1185">Reference proteome</keyword>
<dbReference type="Pfam" id="PF07670">
    <property type="entry name" value="Gate"/>
    <property type="match status" value="1"/>
</dbReference>